<keyword evidence="6 14" id="KW-0349">Heme</keyword>
<dbReference type="GO" id="GO:0008395">
    <property type="term" value="F:steroid hydroxylase activity"/>
    <property type="evidence" value="ECO:0007669"/>
    <property type="project" value="TreeGrafter"/>
</dbReference>
<dbReference type="PROSITE" id="PS00086">
    <property type="entry name" value="CYTOCHROME_P450"/>
    <property type="match status" value="1"/>
</dbReference>
<name>A0AAE1FD17_PETCI</name>
<dbReference type="EMBL" id="JAWQEG010002561">
    <property type="protein sequence ID" value="KAK3871145.1"/>
    <property type="molecule type" value="Genomic_DNA"/>
</dbReference>
<keyword evidence="7 14" id="KW-0479">Metal-binding</keyword>
<keyword evidence="16" id="KW-0732">Signal</keyword>
<keyword evidence="18" id="KW-1185">Reference proteome</keyword>
<dbReference type="Proteomes" id="UP001286313">
    <property type="component" value="Unassembled WGS sequence"/>
</dbReference>
<dbReference type="InterPro" id="IPR001128">
    <property type="entry name" value="Cyt_P450"/>
</dbReference>
<comment type="caution">
    <text evidence="17">The sequence shown here is derived from an EMBL/GenBank/DDBJ whole genome shotgun (WGS) entry which is preliminary data.</text>
</comment>
<gene>
    <name evidence="17" type="ORF">Pcinc_023707</name>
</gene>
<dbReference type="PRINTS" id="PR00463">
    <property type="entry name" value="EP450I"/>
</dbReference>
<evidence type="ECO:0000256" key="12">
    <source>
        <dbReference type="ARBA" id="ARBA00023033"/>
    </source>
</evidence>
<evidence type="ECO:0000256" key="8">
    <source>
        <dbReference type="ARBA" id="ARBA00022824"/>
    </source>
</evidence>
<comment type="cofactor">
    <cofactor evidence="1 14">
        <name>heme</name>
        <dbReference type="ChEBI" id="CHEBI:30413"/>
    </cofactor>
</comment>
<reference evidence="17" key="1">
    <citation type="submission" date="2023-10" db="EMBL/GenBank/DDBJ databases">
        <title>Genome assemblies of two species of porcelain crab, Petrolisthes cinctipes and Petrolisthes manimaculis (Anomura: Porcellanidae).</title>
        <authorList>
            <person name="Angst P."/>
        </authorList>
    </citation>
    <scope>NUCLEOTIDE SEQUENCE</scope>
    <source>
        <strain evidence="17">PB745_01</strain>
        <tissue evidence="17">Gill</tissue>
    </source>
</reference>
<organism evidence="17 18">
    <name type="scientific">Petrolisthes cinctipes</name>
    <name type="common">Flat porcelain crab</name>
    <dbReference type="NCBI Taxonomy" id="88211"/>
    <lineage>
        <taxon>Eukaryota</taxon>
        <taxon>Metazoa</taxon>
        <taxon>Ecdysozoa</taxon>
        <taxon>Arthropoda</taxon>
        <taxon>Crustacea</taxon>
        <taxon>Multicrustacea</taxon>
        <taxon>Malacostraca</taxon>
        <taxon>Eumalacostraca</taxon>
        <taxon>Eucarida</taxon>
        <taxon>Decapoda</taxon>
        <taxon>Pleocyemata</taxon>
        <taxon>Anomura</taxon>
        <taxon>Galatheoidea</taxon>
        <taxon>Porcellanidae</taxon>
        <taxon>Petrolisthes</taxon>
    </lineage>
</organism>
<dbReference type="PRINTS" id="PR00385">
    <property type="entry name" value="P450"/>
</dbReference>
<proteinExistence type="inferred from homology"/>
<dbReference type="PANTHER" id="PTHR24300:SF349">
    <property type="entry name" value="STEROID 21-HYDROXYLASE"/>
    <property type="match status" value="1"/>
</dbReference>
<comment type="function">
    <text evidence="2">May be involved in the metabolism of insect hormones and in the breakdown of synthetic insecticides.</text>
</comment>
<keyword evidence="13" id="KW-0472">Membrane</keyword>
<evidence type="ECO:0008006" key="19">
    <source>
        <dbReference type="Google" id="ProtNLM"/>
    </source>
</evidence>
<dbReference type="GO" id="GO:0016712">
    <property type="term" value="F:oxidoreductase activity, acting on paired donors, with incorporation or reduction of molecular oxygen, reduced flavin or flavoprotein as one donor, and incorporation of one atom of oxygen"/>
    <property type="evidence" value="ECO:0007669"/>
    <property type="project" value="TreeGrafter"/>
</dbReference>
<dbReference type="GO" id="GO:0005506">
    <property type="term" value="F:iron ion binding"/>
    <property type="evidence" value="ECO:0007669"/>
    <property type="project" value="InterPro"/>
</dbReference>
<evidence type="ECO:0000313" key="17">
    <source>
        <dbReference type="EMBL" id="KAK3871145.1"/>
    </source>
</evidence>
<dbReference type="GO" id="GO:0006805">
    <property type="term" value="P:xenobiotic metabolic process"/>
    <property type="evidence" value="ECO:0007669"/>
    <property type="project" value="TreeGrafter"/>
</dbReference>
<comment type="subcellular location">
    <subcellularLocation>
        <location evidence="4">Endoplasmic reticulum membrane</location>
        <topology evidence="4">Peripheral membrane protein</topology>
    </subcellularLocation>
    <subcellularLocation>
        <location evidence="3">Microsome membrane</location>
        <topology evidence="3">Peripheral membrane protein</topology>
    </subcellularLocation>
</comment>
<dbReference type="Pfam" id="PF00067">
    <property type="entry name" value="p450"/>
    <property type="match status" value="1"/>
</dbReference>
<feature type="binding site" description="axial binding residue" evidence="14">
    <location>
        <position position="431"/>
    </location>
    <ligand>
        <name>heme</name>
        <dbReference type="ChEBI" id="CHEBI:30413"/>
    </ligand>
    <ligandPart>
        <name>Fe</name>
        <dbReference type="ChEBI" id="CHEBI:18248"/>
    </ligandPart>
</feature>
<feature type="chain" id="PRO_5042070091" description="Cytochrome P450" evidence="16">
    <location>
        <begin position="24"/>
        <end position="487"/>
    </location>
</feature>
<sequence length="487" mass="55625">MVTLVLLLLLLVPLYFFFKKPAGLPPGPWGLPVVGKLPDTNLDICTQVNRLRKTHGDIIAWRMGSQIHLFLCEYNIIKEALARPEFTDRPDYYTYTAFAEEGILGLFSGNGLPWKKMRRSSLRHLRDLGMGKTRLEETMHYEAKCLIKDMRKTTDKVQPLPMSVVLAVYNVVSKMVTDKRYEMDDPKGLEFVNNILLTVGQNLQGPVFIFNLFPALVTLAPSFLKKRLGFYELQELANFLIDATSEIIKEHKAKLDPSQPRDLIDHLLIDQEPSDSNEELSIRTTVIELFLAGTETTSTMMKWSILYFMKYPDVQHKLQEEIDSVFPKGTLPYYHERNKLPYVEATIHEIHRIVTLAPMAAAHVTSQDTHLEGYSIPKGTIVVPFLECCHNNPLVWENPDQFNPGRFLNPDGTFNARREGFIPFSIGRRACMGESLARVELFVLLVALLQNFTFTKAPGEVLSTEKDPNDIIIKVPKQYNLIITERQ</sequence>
<dbReference type="PANTHER" id="PTHR24300">
    <property type="entry name" value="CYTOCHROME P450 508A4-RELATED"/>
    <property type="match status" value="1"/>
</dbReference>
<evidence type="ECO:0000256" key="5">
    <source>
        <dbReference type="ARBA" id="ARBA00010617"/>
    </source>
</evidence>
<evidence type="ECO:0000256" key="6">
    <source>
        <dbReference type="ARBA" id="ARBA00022617"/>
    </source>
</evidence>
<evidence type="ECO:0000256" key="1">
    <source>
        <dbReference type="ARBA" id="ARBA00001971"/>
    </source>
</evidence>
<comment type="similarity">
    <text evidence="5 15">Belongs to the cytochrome P450 family.</text>
</comment>
<evidence type="ECO:0000256" key="3">
    <source>
        <dbReference type="ARBA" id="ARBA00004174"/>
    </source>
</evidence>
<keyword evidence="11 14" id="KW-0408">Iron</keyword>
<keyword evidence="12 15" id="KW-0503">Monooxygenase</keyword>
<evidence type="ECO:0000256" key="7">
    <source>
        <dbReference type="ARBA" id="ARBA00022723"/>
    </source>
</evidence>
<keyword evidence="9" id="KW-0492">Microsome</keyword>
<dbReference type="InterPro" id="IPR050182">
    <property type="entry name" value="Cytochrome_P450_fam2"/>
</dbReference>
<feature type="signal peptide" evidence="16">
    <location>
        <begin position="1"/>
        <end position="23"/>
    </location>
</feature>
<evidence type="ECO:0000256" key="9">
    <source>
        <dbReference type="ARBA" id="ARBA00022848"/>
    </source>
</evidence>
<dbReference type="InterPro" id="IPR036396">
    <property type="entry name" value="Cyt_P450_sf"/>
</dbReference>
<dbReference type="Gene3D" id="1.10.630.10">
    <property type="entry name" value="Cytochrome P450"/>
    <property type="match status" value="1"/>
</dbReference>
<dbReference type="AlphaFoldDB" id="A0AAE1FD17"/>
<keyword evidence="8" id="KW-0256">Endoplasmic reticulum</keyword>
<evidence type="ECO:0000256" key="14">
    <source>
        <dbReference type="PIRSR" id="PIRSR602401-1"/>
    </source>
</evidence>
<evidence type="ECO:0000256" key="15">
    <source>
        <dbReference type="RuleBase" id="RU000461"/>
    </source>
</evidence>
<evidence type="ECO:0000256" key="16">
    <source>
        <dbReference type="SAM" id="SignalP"/>
    </source>
</evidence>
<dbReference type="GO" id="GO:0020037">
    <property type="term" value="F:heme binding"/>
    <property type="evidence" value="ECO:0007669"/>
    <property type="project" value="InterPro"/>
</dbReference>
<keyword evidence="10 15" id="KW-0560">Oxidoreductase</keyword>
<protein>
    <recommendedName>
        <fullName evidence="19">Cytochrome P450</fullName>
    </recommendedName>
</protein>
<evidence type="ECO:0000256" key="4">
    <source>
        <dbReference type="ARBA" id="ARBA00004406"/>
    </source>
</evidence>
<accession>A0AAE1FD17</accession>
<evidence type="ECO:0000313" key="18">
    <source>
        <dbReference type="Proteomes" id="UP001286313"/>
    </source>
</evidence>
<dbReference type="InterPro" id="IPR002401">
    <property type="entry name" value="Cyt_P450_E_grp-I"/>
</dbReference>
<evidence type="ECO:0000256" key="2">
    <source>
        <dbReference type="ARBA" id="ARBA00003690"/>
    </source>
</evidence>
<dbReference type="GO" id="GO:0005789">
    <property type="term" value="C:endoplasmic reticulum membrane"/>
    <property type="evidence" value="ECO:0007669"/>
    <property type="project" value="UniProtKB-SubCell"/>
</dbReference>
<dbReference type="FunFam" id="1.10.630.10:FF:000238">
    <property type="entry name" value="Cytochrome P450 2A6"/>
    <property type="match status" value="1"/>
</dbReference>
<evidence type="ECO:0000256" key="11">
    <source>
        <dbReference type="ARBA" id="ARBA00023004"/>
    </source>
</evidence>
<evidence type="ECO:0000256" key="13">
    <source>
        <dbReference type="ARBA" id="ARBA00023136"/>
    </source>
</evidence>
<dbReference type="GO" id="GO:0006082">
    <property type="term" value="P:organic acid metabolic process"/>
    <property type="evidence" value="ECO:0007669"/>
    <property type="project" value="TreeGrafter"/>
</dbReference>
<evidence type="ECO:0000256" key="10">
    <source>
        <dbReference type="ARBA" id="ARBA00023002"/>
    </source>
</evidence>
<dbReference type="SUPFAM" id="SSF48264">
    <property type="entry name" value="Cytochrome P450"/>
    <property type="match status" value="1"/>
</dbReference>
<dbReference type="InterPro" id="IPR017972">
    <property type="entry name" value="Cyt_P450_CS"/>
</dbReference>